<proteinExistence type="predicted"/>
<dbReference type="EMBL" id="PDSK01000095">
    <property type="protein sequence ID" value="PIE33721.1"/>
    <property type="molecule type" value="Genomic_DNA"/>
</dbReference>
<sequence>MSAYNSPLQEMAATTNTDYWNDSCAVSELTYAIERGAVGATTNPVIVYNVLKKEMHLWEERIAEILTENPTFNEDEVAWQLIEEMAVKGSELLLPVFEKEKGLKGRISIQTNAKFYRNAEAMTEQAVTFSKLAPNMQVKMPVTKAGIQALEESTYQGVNVNATVCFTVPQAVAAAEAVERGLKRRETEGKKISDMTPVCTIMVGRLDDWLKIVADREDIIIDPAYLDMAGVAAMKRAVQIYKERGYRLRMLTAAYRSQLHWSMLIGDGIIHTIPYKWQVRYNRSDVPIVDTTDKPMDPQVIEDLSRKFEDFRKAYEPDGMSVEEFDSYGATKRTLKQFIGGYNQLLDIVRGFMLPGV</sequence>
<dbReference type="InterPro" id="IPR001585">
    <property type="entry name" value="TAL/FSA"/>
</dbReference>
<dbReference type="Proteomes" id="UP000230821">
    <property type="component" value="Unassembled WGS sequence"/>
</dbReference>
<organism evidence="2 3">
    <name type="scientific">candidate division KSB3 bacterium</name>
    <dbReference type="NCBI Taxonomy" id="2044937"/>
    <lineage>
        <taxon>Bacteria</taxon>
        <taxon>candidate division KSB3</taxon>
    </lineage>
</organism>
<evidence type="ECO:0000313" key="2">
    <source>
        <dbReference type="EMBL" id="PIE33721.1"/>
    </source>
</evidence>
<evidence type="ECO:0000313" key="3">
    <source>
        <dbReference type="Proteomes" id="UP000230821"/>
    </source>
</evidence>
<protein>
    <submittedName>
        <fullName evidence="2">Transaldolase</fullName>
    </submittedName>
</protein>
<dbReference type="SUPFAM" id="SSF51569">
    <property type="entry name" value="Aldolase"/>
    <property type="match status" value="1"/>
</dbReference>
<name>A0A2G6KDJ4_9BACT</name>
<keyword evidence="1" id="KW-0704">Schiff base</keyword>
<dbReference type="Pfam" id="PF00923">
    <property type="entry name" value="TAL_FSA"/>
    <property type="match status" value="1"/>
</dbReference>
<dbReference type="PANTHER" id="PTHR10683">
    <property type="entry name" value="TRANSALDOLASE"/>
    <property type="match status" value="1"/>
</dbReference>
<reference evidence="2 3" key="1">
    <citation type="submission" date="2017-10" db="EMBL/GenBank/DDBJ databases">
        <title>Novel microbial diversity and functional potential in the marine mammal oral microbiome.</title>
        <authorList>
            <person name="Dudek N.K."/>
            <person name="Sun C.L."/>
            <person name="Burstein D."/>
            <person name="Kantor R.S."/>
            <person name="Aliaga Goltsman D.S."/>
            <person name="Bik E.M."/>
            <person name="Thomas B.C."/>
            <person name="Banfield J.F."/>
            <person name="Relman D.A."/>
        </authorList>
    </citation>
    <scope>NUCLEOTIDE SEQUENCE [LARGE SCALE GENOMIC DNA]</scope>
    <source>
        <strain evidence="2">DOLJORAL78_47_16</strain>
    </source>
</reference>
<dbReference type="GO" id="GO:0005975">
    <property type="term" value="P:carbohydrate metabolic process"/>
    <property type="evidence" value="ECO:0007669"/>
    <property type="project" value="InterPro"/>
</dbReference>
<dbReference type="Gene3D" id="3.20.20.70">
    <property type="entry name" value="Aldolase class I"/>
    <property type="match status" value="1"/>
</dbReference>
<dbReference type="InterPro" id="IPR013785">
    <property type="entry name" value="Aldolase_TIM"/>
</dbReference>
<gene>
    <name evidence="2" type="ORF">CSA56_10365</name>
</gene>
<comment type="caution">
    <text evidence="2">The sequence shown here is derived from an EMBL/GenBank/DDBJ whole genome shotgun (WGS) entry which is preliminary data.</text>
</comment>
<evidence type="ECO:0000256" key="1">
    <source>
        <dbReference type="ARBA" id="ARBA00023270"/>
    </source>
</evidence>
<accession>A0A2G6KDJ4</accession>
<dbReference type="AlphaFoldDB" id="A0A2G6KDJ4"/>